<proteinExistence type="predicted"/>
<dbReference type="Proteomes" id="UP000077069">
    <property type="component" value="Unassembled WGS sequence"/>
</dbReference>
<dbReference type="RefSeq" id="XP_018031862.1">
    <property type="nucleotide sequence ID" value="XM_018185560.1"/>
</dbReference>
<name>A0A177C448_9PLEO</name>
<gene>
    <name evidence="1" type="ORF">CC84DRAFT_200283</name>
</gene>
<organism evidence="1 2">
    <name type="scientific">Paraphaeosphaeria sporulosa</name>
    <dbReference type="NCBI Taxonomy" id="1460663"/>
    <lineage>
        <taxon>Eukaryota</taxon>
        <taxon>Fungi</taxon>
        <taxon>Dikarya</taxon>
        <taxon>Ascomycota</taxon>
        <taxon>Pezizomycotina</taxon>
        <taxon>Dothideomycetes</taxon>
        <taxon>Pleosporomycetidae</taxon>
        <taxon>Pleosporales</taxon>
        <taxon>Massarineae</taxon>
        <taxon>Didymosphaeriaceae</taxon>
        <taxon>Paraphaeosphaeria</taxon>
    </lineage>
</organism>
<dbReference type="InParanoid" id="A0A177C448"/>
<evidence type="ECO:0000313" key="2">
    <source>
        <dbReference type="Proteomes" id="UP000077069"/>
    </source>
</evidence>
<dbReference type="AlphaFoldDB" id="A0A177C448"/>
<protein>
    <submittedName>
        <fullName evidence="1">Uncharacterized protein</fullName>
    </submittedName>
</protein>
<evidence type="ECO:0000313" key="1">
    <source>
        <dbReference type="EMBL" id="OAG01497.1"/>
    </source>
</evidence>
<accession>A0A177C448</accession>
<keyword evidence="2" id="KW-1185">Reference proteome</keyword>
<sequence>MKPSPTAFNAPLLGPVACTQVCYSQDGKGLPTYKTDVGAVETAIRVVHRTGRSQQSKMSAACAKSLQIREGVMVSYQYHACSVENASIPPVAFRVRHASSHETIYKILELYNRPSGHYIVVSSSSKCIHSSHSAIAQ</sequence>
<dbReference type="GeneID" id="28769046"/>
<dbReference type="EMBL" id="KV441557">
    <property type="protein sequence ID" value="OAG01497.1"/>
    <property type="molecule type" value="Genomic_DNA"/>
</dbReference>
<reference evidence="1 2" key="1">
    <citation type="submission" date="2016-05" db="EMBL/GenBank/DDBJ databases">
        <title>Comparative analysis of secretome profiles of manganese(II)-oxidizing ascomycete fungi.</title>
        <authorList>
            <consortium name="DOE Joint Genome Institute"/>
            <person name="Zeiner C.A."/>
            <person name="Purvine S.O."/>
            <person name="Zink E.M."/>
            <person name="Wu S."/>
            <person name="Pasa-Tolic L."/>
            <person name="Chaput D.L."/>
            <person name="Haridas S."/>
            <person name="Grigoriev I.V."/>
            <person name="Santelli C.M."/>
            <person name="Hansel C.M."/>
        </authorList>
    </citation>
    <scope>NUCLEOTIDE SEQUENCE [LARGE SCALE GENOMIC DNA]</scope>
    <source>
        <strain evidence="1 2">AP3s5-JAC2a</strain>
    </source>
</reference>